<dbReference type="Proteomes" id="UP001066276">
    <property type="component" value="Chromosome 5"/>
</dbReference>
<sequence length="130" mass="13738">MRAPPHAGRSLCSCRGWLHYARPRLPARGGAASLTSLRAEQLGLPLAPSPLNPRCEMALSGAAADKGAQMRKLAVMDLEVENTLSETYRGHRGVTRATSLSSARALSVQMQPSGAGIGRGVCGRRKHGHS</sequence>
<organism evidence="1 2">
    <name type="scientific">Pleurodeles waltl</name>
    <name type="common">Iberian ribbed newt</name>
    <dbReference type="NCBI Taxonomy" id="8319"/>
    <lineage>
        <taxon>Eukaryota</taxon>
        <taxon>Metazoa</taxon>
        <taxon>Chordata</taxon>
        <taxon>Craniata</taxon>
        <taxon>Vertebrata</taxon>
        <taxon>Euteleostomi</taxon>
        <taxon>Amphibia</taxon>
        <taxon>Batrachia</taxon>
        <taxon>Caudata</taxon>
        <taxon>Salamandroidea</taxon>
        <taxon>Salamandridae</taxon>
        <taxon>Pleurodelinae</taxon>
        <taxon>Pleurodeles</taxon>
    </lineage>
</organism>
<dbReference type="EMBL" id="JANPWB010000009">
    <property type="protein sequence ID" value="KAJ1151290.1"/>
    <property type="molecule type" value="Genomic_DNA"/>
</dbReference>
<evidence type="ECO:0000313" key="2">
    <source>
        <dbReference type="Proteomes" id="UP001066276"/>
    </source>
</evidence>
<comment type="caution">
    <text evidence="1">The sequence shown here is derived from an EMBL/GenBank/DDBJ whole genome shotgun (WGS) entry which is preliminary data.</text>
</comment>
<reference evidence="1" key="1">
    <citation type="journal article" date="2022" name="bioRxiv">
        <title>Sequencing and chromosome-scale assembly of the giantPleurodeles waltlgenome.</title>
        <authorList>
            <person name="Brown T."/>
            <person name="Elewa A."/>
            <person name="Iarovenko S."/>
            <person name="Subramanian E."/>
            <person name="Araus A.J."/>
            <person name="Petzold A."/>
            <person name="Susuki M."/>
            <person name="Suzuki K.-i.T."/>
            <person name="Hayashi T."/>
            <person name="Toyoda A."/>
            <person name="Oliveira C."/>
            <person name="Osipova E."/>
            <person name="Leigh N.D."/>
            <person name="Simon A."/>
            <person name="Yun M.H."/>
        </authorList>
    </citation>
    <scope>NUCLEOTIDE SEQUENCE</scope>
    <source>
        <strain evidence="1">20211129_DDA</strain>
        <tissue evidence="1">Liver</tissue>
    </source>
</reference>
<proteinExistence type="predicted"/>
<dbReference type="AlphaFoldDB" id="A0AAV7RH26"/>
<keyword evidence="2" id="KW-1185">Reference proteome</keyword>
<accession>A0AAV7RH26</accession>
<evidence type="ECO:0000313" key="1">
    <source>
        <dbReference type="EMBL" id="KAJ1151290.1"/>
    </source>
</evidence>
<name>A0AAV7RH26_PLEWA</name>
<protein>
    <submittedName>
        <fullName evidence="1">Uncharacterized protein</fullName>
    </submittedName>
</protein>
<gene>
    <name evidence="1" type="ORF">NDU88_004073</name>
</gene>